<evidence type="ECO:0000256" key="5">
    <source>
        <dbReference type="ARBA" id="ARBA00022475"/>
    </source>
</evidence>
<name>A0ABU3N1Y8_9SPHN</name>
<evidence type="ECO:0000256" key="11">
    <source>
        <dbReference type="SAM" id="MobiDB-lite"/>
    </source>
</evidence>
<organism evidence="14">
    <name type="scientific">Sphingomonas psychrotolerans</name>
    <dbReference type="NCBI Taxonomy" id="1327635"/>
    <lineage>
        <taxon>Bacteria</taxon>
        <taxon>Pseudomonadati</taxon>
        <taxon>Pseudomonadota</taxon>
        <taxon>Alphaproteobacteria</taxon>
        <taxon>Sphingomonadales</taxon>
        <taxon>Sphingomonadaceae</taxon>
        <taxon>Sphingomonas</taxon>
    </lineage>
</organism>
<evidence type="ECO:0000256" key="3">
    <source>
        <dbReference type="ARBA" id="ARBA00009120"/>
    </source>
</evidence>
<feature type="transmembrane region" description="Helical" evidence="12">
    <location>
        <begin position="135"/>
        <end position="157"/>
    </location>
</feature>
<dbReference type="Pfam" id="PF07690">
    <property type="entry name" value="MFS_1"/>
    <property type="match status" value="1"/>
</dbReference>
<dbReference type="PROSITE" id="PS50850">
    <property type="entry name" value="MFS"/>
    <property type="match status" value="1"/>
</dbReference>
<comment type="subcellular location">
    <subcellularLocation>
        <location evidence="2">Cell inner membrane</location>
        <topology evidence="2">Multi-pass membrane protein</topology>
    </subcellularLocation>
</comment>
<dbReference type="PANTHER" id="PTHR43702:SF3">
    <property type="entry name" value="PROTEIN TSGA"/>
    <property type="match status" value="1"/>
</dbReference>
<dbReference type="SUPFAM" id="SSF103473">
    <property type="entry name" value="MFS general substrate transporter"/>
    <property type="match status" value="1"/>
</dbReference>
<feature type="region of interest" description="Disordered" evidence="11">
    <location>
        <begin position="1"/>
        <end position="28"/>
    </location>
</feature>
<protein>
    <submittedName>
        <fullName evidence="14">Sugar MFS transporter</fullName>
    </submittedName>
</protein>
<proteinExistence type="inferred from homology"/>
<gene>
    <name evidence="14" type="ORF">MZO42_07630</name>
</gene>
<evidence type="ECO:0000256" key="4">
    <source>
        <dbReference type="ARBA" id="ARBA00022448"/>
    </source>
</evidence>
<feature type="transmembrane region" description="Helical" evidence="12">
    <location>
        <begin position="335"/>
        <end position="353"/>
    </location>
</feature>
<comment type="caution">
    <text evidence="14">The sequence shown here is derived from an EMBL/GenBank/DDBJ whole genome shotgun (WGS) entry which is preliminary data.</text>
</comment>
<evidence type="ECO:0000256" key="6">
    <source>
        <dbReference type="ARBA" id="ARBA00022519"/>
    </source>
</evidence>
<keyword evidence="7" id="KW-0762">Sugar transport</keyword>
<feature type="transmembrane region" description="Helical" evidence="12">
    <location>
        <begin position="267"/>
        <end position="289"/>
    </location>
</feature>
<dbReference type="Gene3D" id="1.20.1250.20">
    <property type="entry name" value="MFS general substrate transporter like domains"/>
    <property type="match status" value="2"/>
</dbReference>
<feature type="domain" description="Major facilitator superfamily (MFS) profile" evidence="13">
    <location>
        <begin position="41"/>
        <end position="443"/>
    </location>
</feature>
<dbReference type="InterPro" id="IPR050375">
    <property type="entry name" value="MFS_TsgA-like"/>
</dbReference>
<dbReference type="InterPro" id="IPR011701">
    <property type="entry name" value="MFS"/>
</dbReference>
<dbReference type="EMBL" id="JALMLT010000002">
    <property type="protein sequence ID" value="MDT8758564.1"/>
    <property type="molecule type" value="Genomic_DNA"/>
</dbReference>
<dbReference type="CDD" id="cd17394">
    <property type="entry name" value="MFS_FucP_like"/>
    <property type="match status" value="1"/>
</dbReference>
<evidence type="ECO:0000256" key="8">
    <source>
        <dbReference type="ARBA" id="ARBA00022692"/>
    </source>
</evidence>
<feature type="transmembrane region" description="Helical" evidence="12">
    <location>
        <begin position="78"/>
        <end position="96"/>
    </location>
</feature>
<dbReference type="InterPro" id="IPR036259">
    <property type="entry name" value="MFS_trans_sf"/>
</dbReference>
<feature type="transmembrane region" description="Helical" evidence="12">
    <location>
        <begin position="393"/>
        <end position="411"/>
    </location>
</feature>
<keyword evidence="10 12" id="KW-0472">Membrane</keyword>
<evidence type="ECO:0000259" key="13">
    <source>
        <dbReference type="PROSITE" id="PS50850"/>
    </source>
</evidence>
<evidence type="ECO:0000256" key="9">
    <source>
        <dbReference type="ARBA" id="ARBA00022989"/>
    </source>
</evidence>
<sequence length="449" mass="47290">MAGRSHSRTHLPQEKNTPMPAAPAQPQTGAPSVAGVPYRAALSMLATLFFMWGFISVINGTLLPHLRSVFELSYFETGLIESVWFIGYLLASIPAAKLIERIGYQRALTVGLSVMTLGSLGMILAAWLVSYEVTVASLFVVSCGIALLQVAANPYVAVIGPPESAERRLTLVQAFNTTGDVLAILFGKYLILARTTAGTTAHGTVLTPEQRLADAQATQLPYFIVAVVLAALAVMIARAKLPALGSATSRVSAEARRGLSLFNHRNLILGCVGIALCVLAEIGVGSYFINFASQPDVANLTQEHAATYLTLFWGGMMVGRFAGAALMQRIAPERVLALFALIAIAGSLTAVFATGPAAMYGLIVVGLGLSIMFPAIFALAIRGLGPLTEEGSGLLIMSIAGGALAAFQGKIGDTWGLHWGFLVTAACALYVLFYALWGCKVTNPVADAR</sequence>
<keyword evidence="4" id="KW-0813">Transport</keyword>
<feature type="transmembrane region" description="Helical" evidence="12">
    <location>
        <begin position="108"/>
        <end position="129"/>
    </location>
</feature>
<evidence type="ECO:0000256" key="10">
    <source>
        <dbReference type="ARBA" id="ARBA00023136"/>
    </source>
</evidence>
<evidence type="ECO:0000313" key="14">
    <source>
        <dbReference type="EMBL" id="MDT8758564.1"/>
    </source>
</evidence>
<feature type="compositionally biased region" description="Low complexity" evidence="11">
    <location>
        <begin position="17"/>
        <end position="28"/>
    </location>
</feature>
<feature type="transmembrane region" description="Helical" evidence="12">
    <location>
        <begin position="359"/>
        <end position="381"/>
    </location>
</feature>
<feature type="transmembrane region" description="Helical" evidence="12">
    <location>
        <begin position="305"/>
        <end position="323"/>
    </location>
</feature>
<evidence type="ECO:0000256" key="1">
    <source>
        <dbReference type="ARBA" id="ARBA00003321"/>
    </source>
</evidence>
<evidence type="ECO:0000256" key="12">
    <source>
        <dbReference type="SAM" id="Phobius"/>
    </source>
</evidence>
<accession>A0ABU3N1Y8</accession>
<dbReference type="InterPro" id="IPR005964">
    <property type="entry name" value="Glc/Gal_transptr_bac"/>
</dbReference>
<evidence type="ECO:0000256" key="7">
    <source>
        <dbReference type="ARBA" id="ARBA00022597"/>
    </source>
</evidence>
<reference evidence="14" key="1">
    <citation type="submission" date="2022-04" db="EMBL/GenBank/DDBJ databases">
        <title>Tomato heritable bacteria conferring resistance against bacterial wilt.</title>
        <authorList>
            <person name="Yin J."/>
        </authorList>
    </citation>
    <scope>NUCLEOTIDE SEQUENCE</scope>
    <source>
        <strain evidence="14">Cra20</strain>
    </source>
</reference>
<comment type="similarity">
    <text evidence="3">Belongs to the major facilitator superfamily. FHS transporter (TC 2.A.1.7) family.</text>
</comment>
<keyword evidence="8 12" id="KW-0812">Transmembrane</keyword>
<feature type="transmembrane region" description="Helical" evidence="12">
    <location>
        <begin position="220"/>
        <end position="237"/>
    </location>
</feature>
<comment type="function">
    <text evidence="1">Intake of glucose and galactose.</text>
</comment>
<keyword evidence="9 12" id="KW-1133">Transmembrane helix</keyword>
<dbReference type="PANTHER" id="PTHR43702">
    <property type="entry name" value="L-FUCOSE-PROTON SYMPORTER"/>
    <property type="match status" value="1"/>
</dbReference>
<feature type="transmembrane region" description="Helical" evidence="12">
    <location>
        <begin position="40"/>
        <end position="58"/>
    </location>
</feature>
<dbReference type="NCBIfam" id="TIGR01272">
    <property type="entry name" value="gluP"/>
    <property type="match status" value="1"/>
</dbReference>
<keyword evidence="6" id="KW-0997">Cell inner membrane</keyword>
<keyword evidence="5" id="KW-1003">Cell membrane</keyword>
<dbReference type="InterPro" id="IPR020846">
    <property type="entry name" value="MFS_dom"/>
</dbReference>
<feature type="transmembrane region" description="Helical" evidence="12">
    <location>
        <begin position="417"/>
        <end position="437"/>
    </location>
</feature>
<evidence type="ECO:0000256" key="2">
    <source>
        <dbReference type="ARBA" id="ARBA00004429"/>
    </source>
</evidence>